<feature type="domain" description="Kinesin motor" evidence="15">
    <location>
        <begin position="11"/>
        <end position="352"/>
    </location>
</feature>
<dbReference type="GO" id="GO:0000278">
    <property type="term" value="P:mitotic cell cycle"/>
    <property type="evidence" value="ECO:0007669"/>
    <property type="project" value="UniProtKB-ARBA"/>
</dbReference>
<evidence type="ECO:0000256" key="14">
    <source>
        <dbReference type="SAM" id="MobiDB-lite"/>
    </source>
</evidence>
<dbReference type="Pfam" id="PF00225">
    <property type="entry name" value="Kinesin"/>
    <property type="match status" value="1"/>
</dbReference>
<evidence type="ECO:0000313" key="16">
    <source>
        <dbReference type="EMBL" id="KGL92215.1"/>
    </source>
</evidence>
<dbReference type="Gene3D" id="3.40.850.10">
    <property type="entry name" value="Kinesin motor domain"/>
    <property type="match status" value="1"/>
</dbReference>
<proteinExistence type="inferred from homology"/>
<evidence type="ECO:0000256" key="9">
    <source>
        <dbReference type="ARBA" id="ARBA00023212"/>
    </source>
</evidence>
<feature type="compositionally biased region" description="Low complexity" evidence="14">
    <location>
        <begin position="590"/>
        <end position="603"/>
    </location>
</feature>
<feature type="coiled-coil region" evidence="13">
    <location>
        <begin position="374"/>
        <end position="401"/>
    </location>
</feature>
<keyword evidence="8 11" id="KW-0505">Motor protein</keyword>
<evidence type="ECO:0000256" key="4">
    <source>
        <dbReference type="ARBA" id="ARBA00022701"/>
    </source>
</evidence>
<dbReference type="GO" id="GO:0008017">
    <property type="term" value="F:microtubule binding"/>
    <property type="evidence" value="ECO:0007669"/>
    <property type="project" value="InterPro"/>
</dbReference>
<dbReference type="GO" id="GO:0005634">
    <property type="term" value="C:nucleus"/>
    <property type="evidence" value="ECO:0007669"/>
    <property type="project" value="UniProtKB-SubCell"/>
</dbReference>
<dbReference type="EMBL" id="KL871465">
    <property type="protein sequence ID" value="KGL92215.1"/>
    <property type="molecule type" value="Genomic_DNA"/>
</dbReference>
<comment type="similarity">
    <text evidence="11 12">Belongs to the TRAFAC class myosin-kinesin ATPase superfamily. Kinesin family.</text>
</comment>
<dbReference type="InterPro" id="IPR027417">
    <property type="entry name" value="P-loop_NTPase"/>
</dbReference>
<evidence type="ECO:0000256" key="6">
    <source>
        <dbReference type="ARBA" id="ARBA00022840"/>
    </source>
</evidence>
<keyword evidence="6 11" id="KW-0067">ATP-binding</keyword>
<dbReference type="PANTHER" id="PTHR47968">
    <property type="entry name" value="CENTROMERE PROTEIN E"/>
    <property type="match status" value="1"/>
</dbReference>
<dbReference type="GO" id="GO:0003777">
    <property type="term" value="F:microtubule motor activity"/>
    <property type="evidence" value="ECO:0007669"/>
    <property type="project" value="InterPro"/>
</dbReference>
<dbReference type="InterPro" id="IPR019821">
    <property type="entry name" value="Kinesin_motor_CS"/>
</dbReference>
<dbReference type="GO" id="GO:0007018">
    <property type="term" value="P:microtubule-based movement"/>
    <property type="evidence" value="ECO:0007669"/>
    <property type="project" value="InterPro"/>
</dbReference>
<dbReference type="PROSITE" id="PS50067">
    <property type="entry name" value="KINESIN_MOTOR_2"/>
    <property type="match status" value="1"/>
</dbReference>
<name>A0A0A0AGS2_CHAVO</name>
<keyword evidence="3" id="KW-0963">Cytoplasm</keyword>
<keyword evidence="5 11" id="KW-0547">Nucleotide-binding</keyword>
<feature type="region of interest" description="Disordered" evidence="14">
    <location>
        <begin position="539"/>
        <end position="565"/>
    </location>
</feature>
<dbReference type="GO" id="GO:0005524">
    <property type="term" value="F:ATP binding"/>
    <property type="evidence" value="ECO:0007669"/>
    <property type="project" value="UniProtKB-UniRule"/>
</dbReference>
<organism evidence="16 17">
    <name type="scientific">Charadrius vociferus</name>
    <name type="common">Killdeer</name>
    <name type="synonym">Aegialitis vocifera</name>
    <dbReference type="NCBI Taxonomy" id="50402"/>
    <lineage>
        <taxon>Eukaryota</taxon>
        <taxon>Metazoa</taxon>
        <taxon>Chordata</taxon>
        <taxon>Craniata</taxon>
        <taxon>Vertebrata</taxon>
        <taxon>Euteleostomi</taxon>
        <taxon>Archelosauria</taxon>
        <taxon>Archosauria</taxon>
        <taxon>Dinosauria</taxon>
        <taxon>Saurischia</taxon>
        <taxon>Theropoda</taxon>
        <taxon>Coelurosauria</taxon>
        <taxon>Aves</taxon>
        <taxon>Neognathae</taxon>
        <taxon>Neoaves</taxon>
        <taxon>Charadriiformes</taxon>
        <taxon>Charadriidae</taxon>
        <taxon>Charadrius</taxon>
    </lineage>
</organism>
<accession>A0A0A0AGS2</accession>
<feature type="region of interest" description="Disordered" evidence="14">
    <location>
        <begin position="590"/>
        <end position="648"/>
    </location>
</feature>
<dbReference type="PRINTS" id="PR00380">
    <property type="entry name" value="KINESINHEAVY"/>
</dbReference>
<dbReference type="InterPro" id="IPR036961">
    <property type="entry name" value="Kinesin_motor_dom_sf"/>
</dbReference>
<evidence type="ECO:0000256" key="1">
    <source>
        <dbReference type="ARBA" id="ARBA00004123"/>
    </source>
</evidence>
<dbReference type="PANTHER" id="PTHR47968:SF71">
    <property type="entry name" value="KINESIN-LIKE PROTEIN"/>
    <property type="match status" value="1"/>
</dbReference>
<protein>
    <recommendedName>
        <fullName evidence="12">Kinesin-like protein</fullName>
    </recommendedName>
</protein>
<dbReference type="InterPro" id="IPR027640">
    <property type="entry name" value="Kinesin-like_fam"/>
</dbReference>
<dbReference type="SMART" id="SM00129">
    <property type="entry name" value="KISc"/>
    <property type="match status" value="1"/>
</dbReference>
<evidence type="ECO:0000256" key="11">
    <source>
        <dbReference type="PROSITE-ProRule" id="PRU00283"/>
    </source>
</evidence>
<dbReference type="SUPFAM" id="SSF52540">
    <property type="entry name" value="P-loop containing nucleoside triphosphate hydrolases"/>
    <property type="match status" value="1"/>
</dbReference>
<keyword evidence="4 12" id="KW-0493">Microtubule</keyword>
<dbReference type="InterPro" id="IPR001752">
    <property type="entry name" value="Kinesin_motor_dom"/>
</dbReference>
<evidence type="ECO:0000256" key="8">
    <source>
        <dbReference type="ARBA" id="ARBA00023175"/>
    </source>
</evidence>
<dbReference type="GO" id="GO:0005819">
    <property type="term" value="C:spindle"/>
    <property type="evidence" value="ECO:0007669"/>
    <property type="project" value="UniProtKB-ARBA"/>
</dbReference>
<keyword evidence="9" id="KW-0206">Cytoskeleton</keyword>
<evidence type="ECO:0000256" key="7">
    <source>
        <dbReference type="ARBA" id="ARBA00023054"/>
    </source>
</evidence>
<evidence type="ECO:0000256" key="12">
    <source>
        <dbReference type="RuleBase" id="RU000394"/>
    </source>
</evidence>
<sequence length="813" mass="88512">MALGPPPEEGTVTVMVRVRPSAPCERERAAHPVLRVVDQNILIFNPEEPSAPSGSVVSTRGPKHQGKDLKFVFDRVFGERATQEEVFQHTTHNVLDSVLNGYNCSVFAYGATGAGKTYTMLGSEKNPGIMYLTMVELYKKIEARKEEKSCEVLVSYQEVYNEQIHDLLEPKGPLAIREDPEKGVVVQGLSFHQPSSAEQLLEMLANGNKNRTQHPTDANATSSRSHAIFQIYVKQQDRVGGLACDLQVAKMSLIDLAGSERASVTNAKGERLREGANINRSLLALINVINALADAKSKKTHIPYRDSKLTRLLKDSIGGNCRTIMIAAVSPCALAYEDTYNTLKYASRAKEIKLSLKSNVLSFDCNTSKYAVICEQLKAEVADLRAKLRAYEDTAREAENQVLAPLAPLNSSLVELPRLEEAVPKTCLALDDEVEHNGEQRELEAGWPVQPQLESVEEAPEEMPPSSPTATHQTDVQLEPKTPNCLLQGLSGSRRETLIAAILRVARKQYSLLKAANLLTPDMVSEFEEMERLVHREADVSLEQPMSPNRPSEVSGATAAQNMQQSCDEASVAMPGAPVTSAALQCSQQLTPLSSPTPTALSPIKKRRRSEMNAASQSEAPRSLETRIKRQRRGGKEAETPRVMQNPGSPCLKAAAQAPPVSSVPSCYTSKICPLTVTKSRVPLAMSAAQNCTLPAVPIHDLNVTFDVSEDDGSPDAVVPVAISLSEFPVWENIQSLQNKQDSPVMPRACVPVFPVKSSSIPKPSSLSKAPTRKRKRAESTVSHSLGGLQSRIPQVPSSSKRPAQPSCLPGEP</sequence>
<dbReference type="PROSITE" id="PS00411">
    <property type="entry name" value="KINESIN_MOTOR_1"/>
    <property type="match status" value="1"/>
</dbReference>
<feature type="compositionally biased region" description="Polar residues" evidence="14">
    <location>
        <begin position="792"/>
        <end position="802"/>
    </location>
</feature>
<feature type="compositionally biased region" description="Basic and acidic residues" evidence="14">
    <location>
        <begin position="622"/>
        <end position="640"/>
    </location>
</feature>
<feature type="compositionally biased region" description="Low complexity" evidence="14">
    <location>
        <begin position="758"/>
        <end position="770"/>
    </location>
</feature>
<dbReference type="STRING" id="50402.A0A0A0AGS2"/>
<evidence type="ECO:0000256" key="3">
    <source>
        <dbReference type="ARBA" id="ARBA00022490"/>
    </source>
</evidence>
<dbReference type="FunFam" id="3.40.850.10:FF:000027">
    <property type="entry name" value="Kinesin-like protein"/>
    <property type="match status" value="1"/>
</dbReference>
<reference evidence="17" key="1">
    <citation type="journal article" date="2014" name="Science">
        <title>Comparative genomics reveals insights into avian genome evolution and adaptation.</title>
        <authorList>
            <consortium name="Avian Genome Consortium"/>
            <person name="Zhang G."/>
            <person name="Li C."/>
            <person name="Li Q."/>
            <person name="Li B."/>
            <person name="Larkin D.M."/>
            <person name="Lee C."/>
            <person name="Storz J.F."/>
            <person name="Antunes A."/>
            <person name="Greenwold M.J."/>
            <person name="Meredith R.W."/>
            <person name="Odeen A."/>
            <person name="Cui J."/>
            <person name="Zhou Q."/>
            <person name="Xu L."/>
            <person name="Pan H."/>
            <person name="Wang Z."/>
            <person name="Jin L."/>
            <person name="Zhang P."/>
            <person name="Hu H."/>
            <person name="Yang W."/>
            <person name="Hu J."/>
            <person name="Xiao J."/>
            <person name="Yang Z."/>
            <person name="Liu Y."/>
            <person name="Xie Q."/>
            <person name="Yu H."/>
            <person name="Lian J."/>
            <person name="Wen P."/>
            <person name="Zhang F."/>
            <person name="Li H."/>
            <person name="Zeng Y."/>
            <person name="Xiong Z."/>
            <person name="Liu S."/>
            <person name="Zhou L."/>
            <person name="Huang Z."/>
            <person name="An N."/>
            <person name="Wang J."/>
            <person name="Zheng Q."/>
            <person name="Xiong Y."/>
            <person name="Wang G."/>
            <person name="Wang B."/>
            <person name="Wang J."/>
            <person name="Fan Y."/>
            <person name="da Fonseca R.R."/>
            <person name="Alfaro-Nunez A."/>
            <person name="Schubert M."/>
            <person name="Orlando L."/>
            <person name="Mourier T."/>
            <person name="Howard J.T."/>
            <person name="Ganapathy G."/>
            <person name="Pfenning A."/>
            <person name="Whitney O."/>
            <person name="Rivas M.V."/>
            <person name="Hara E."/>
            <person name="Smith J."/>
            <person name="Farre M."/>
            <person name="Narayan J."/>
            <person name="Slavov G."/>
            <person name="Romanov M.N."/>
            <person name="Borges R."/>
            <person name="Machado J.P."/>
            <person name="Khan I."/>
            <person name="Springer M.S."/>
            <person name="Gatesy J."/>
            <person name="Hoffmann F.G."/>
            <person name="Opazo J.C."/>
            <person name="Hastad O."/>
            <person name="Sawyer R.H."/>
            <person name="Kim H."/>
            <person name="Kim K.W."/>
            <person name="Kim H.J."/>
            <person name="Cho S."/>
            <person name="Li N."/>
            <person name="Huang Y."/>
            <person name="Bruford M.W."/>
            <person name="Zhan X."/>
            <person name="Dixon A."/>
            <person name="Bertelsen M.F."/>
            <person name="Derryberry E."/>
            <person name="Warren W."/>
            <person name="Wilson R.K."/>
            <person name="Li S."/>
            <person name="Ray D.A."/>
            <person name="Green R.E."/>
            <person name="O'Brien S.J."/>
            <person name="Griffin D."/>
            <person name="Johnson W.E."/>
            <person name="Haussler D."/>
            <person name="Ryder O.A."/>
            <person name="Willerslev E."/>
            <person name="Graves G.R."/>
            <person name="Alstrom P."/>
            <person name="Fjeldsa J."/>
            <person name="Mindell D.P."/>
            <person name="Edwards S.V."/>
            <person name="Braun E.L."/>
            <person name="Rahbek C."/>
            <person name="Burt D.W."/>
            <person name="Houde P."/>
            <person name="Zhang Y."/>
            <person name="Yang H."/>
            <person name="Wang J."/>
            <person name="Jarvis E.D."/>
            <person name="Gilbert M.T."/>
            <person name="Wang J."/>
        </authorList>
    </citation>
    <scope>NUCLEOTIDE SEQUENCE [LARGE SCALE GENOMIC DNA]</scope>
</reference>
<dbReference type="AlphaFoldDB" id="A0A0A0AGS2"/>
<comment type="subcellular location">
    <subcellularLocation>
        <location evidence="2">Cytoplasm</location>
        <location evidence="2">Cytoskeleton</location>
    </subcellularLocation>
    <subcellularLocation>
        <location evidence="1">Nucleus</location>
    </subcellularLocation>
</comment>
<feature type="region of interest" description="Disordered" evidence="14">
    <location>
        <begin position="758"/>
        <end position="813"/>
    </location>
</feature>
<feature type="region of interest" description="Disordered" evidence="14">
    <location>
        <begin position="455"/>
        <end position="488"/>
    </location>
</feature>
<dbReference type="CDD" id="cd01370">
    <property type="entry name" value="KISc_KIP3_like"/>
    <property type="match status" value="1"/>
</dbReference>
<dbReference type="GO" id="GO:0005874">
    <property type="term" value="C:microtubule"/>
    <property type="evidence" value="ECO:0007669"/>
    <property type="project" value="UniProtKB-KW"/>
</dbReference>
<dbReference type="Proteomes" id="UP000053858">
    <property type="component" value="Unassembled WGS sequence"/>
</dbReference>
<keyword evidence="10" id="KW-0539">Nucleus</keyword>
<feature type="binding site" evidence="11">
    <location>
        <begin position="110"/>
        <end position="117"/>
    </location>
    <ligand>
        <name>ATP</name>
        <dbReference type="ChEBI" id="CHEBI:30616"/>
    </ligand>
</feature>
<evidence type="ECO:0000256" key="5">
    <source>
        <dbReference type="ARBA" id="ARBA00022741"/>
    </source>
</evidence>
<gene>
    <name evidence="16" type="ORF">N301_01619</name>
</gene>
<evidence type="ECO:0000256" key="2">
    <source>
        <dbReference type="ARBA" id="ARBA00004245"/>
    </source>
</evidence>
<evidence type="ECO:0000259" key="15">
    <source>
        <dbReference type="PROSITE" id="PS50067"/>
    </source>
</evidence>
<keyword evidence="7 13" id="KW-0175">Coiled coil</keyword>
<evidence type="ECO:0000313" key="17">
    <source>
        <dbReference type="Proteomes" id="UP000053858"/>
    </source>
</evidence>
<keyword evidence="17" id="KW-1185">Reference proteome</keyword>
<evidence type="ECO:0000256" key="10">
    <source>
        <dbReference type="ARBA" id="ARBA00023242"/>
    </source>
</evidence>
<feature type="non-terminal residue" evidence="16">
    <location>
        <position position="813"/>
    </location>
</feature>
<evidence type="ECO:0000256" key="13">
    <source>
        <dbReference type="SAM" id="Coils"/>
    </source>
</evidence>